<accession>A0A365NZ92</accession>
<dbReference type="AlphaFoldDB" id="A0A365NZ92"/>
<proteinExistence type="predicted"/>
<organism evidence="1 2">
    <name type="scientific">Flavobacterium tibetense</name>
    <dbReference type="NCBI Taxonomy" id="2233533"/>
    <lineage>
        <taxon>Bacteria</taxon>
        <taxon>Pseudomonadati</taxon>
        <taxon>Bacteroidota</taxon>
        <taxon>Flavobacteriia</taxon>
        <taxon>Flavobacteriales</taxon>
        <taxon>Flavobacteriaceae</taxon>
        <taxon>Flavobacterium</taxon>
    </lineage>
</organism>
<sequence length="109" mass="12349">MKTLKQTDILDNKIAALKLRRDTEFIELKEQYFVVHHSFTITNIVHHGISEFYNTATNKDNLLSTVTSVLGGYLSKKIVVGDSNNPFKQVLGYGIQFAVTKLLSKFTNK</sequence>
<protein>
    <submittedName>
        <fullName evidence="1">Uncharacterized protein</fullName>
    </submittedName>
</protein>
<dbReference type="EMBL" id="QLST01000016">
    <property type="protein sequence ID" value="RBA27586.1"/>
    <property type="molecule type" value="Genomic_DNA"/>
</dbReference>
<dbReference type="Proteomes" id="UP000253319">
    <property type="component" value="Unassembled WGS sequence"/>
</dbReference>
<dbReference type="RefSeq" id="WP_113989786.1">
    <property type="nucleotide sequence ID" value="NZ_QLST01000016.1"/>
</dbReference>
<evidence type="ECO:0000313" key="1">
    <source>
        <dbReference type="EMBL" id="RBA27586.1"/>
    </source>
</evidence>
<comment type="caution">
    <text evidence="1">The sequence shown here is derived from an EMBL/GenBank/DDBJ whole genome shotgun (WGS) entry which is preliminary data.</text>
</comment>
<gene>
    <name evidence="1" type="ORF">DPN68_11460</name>
</gene>
<dbReference type="OrthoDB" id="1443487at2"/>
<reference evidence="1 2" key="1">
    <citation type="submission" date="2018-06" db="EMBL/GenBank/DDBJ databases">
        <title>Flavobacterium tibetense sp. nov., isolated from a wetland YonghuCo on Tibetan Plateau.</title>
        <authorList>
            <person name="Xing P."/>
            <person name="Phurbu D."/>
            <person name="Lu H."/>
        </authorList>
    </citation>
    <scope>NUCLEOTIDE SEQUENCE [LARGE SCALE GENOMIC DNA]</scope>
    <source>
        <strain evidence="1 2">YH5</strain>
    </source>
</reference>
<name>A0A365NZ92_9FLAO</name>
<keyword evidence="2" id="KW-1185">Reference proteome</keyword>
<evidence type="ECO:0000313" key="2">
    <source>
        <dbReference type="Proteomes" id="UP000253319"/>
    </source>
</evidence>